<organism evidence="3">
    <name type="scientific">seawater metagenome</name>
    <dbReference type="NCBI Taxonomy" id="1561972"/>
    <lineage>
        <taxon>unclassified sequences</taxon>
        <taxon>metagenomes</taxon>
        <taxon>ecological metagenomes</taxon>
    </lineage>
</organism>
<dbReference type="SUPFAM" id="SSF52833">
    <property type="entry name" value="Thioredoxin-like"/>
    <property type="match status" value="1"/>
</dbReference>
<evidence type="ECO:0000256" key="1">
    <source>
        <dbReference type="SAM" id="MobiDB-lite"/>
    </source>
</evidence>
<proteinExistence type="predicted"/>
<reference evidence="3" key="1">
    <citation type="submission" date="2019-09" db="EMBL/GenBank/DDBJ databases">
        <authorList>
            <person name="Needham M D."/>
        </authorList>
    </citation>
    <scope>NUCLEOTIDE SEQUENCE</scope>
</reference>
<gene>
    <name evidence="3" type="ORF">CPAV1605_945</name>
</gene>
<dbReference type="EMBL" id="CABVLZ010000004">
    <property type="protein sequence ID" value="VVU95220.1"/>
    <property type="molecule type" value="Genomic_DNA"/>
</dbReference>
<dbReference type="AlphaFoldDB" id="A0A5E8CMF2"/>
<evidence type="ECO:0000259" key="2">
    <source>
        <dbReference type="Pfam" id="PF00462"/>
    </source>
</evidence>
<name>A0A5E8CMF2_9ZZZZ</name>
<feature type="region of interest" description="Disordered" evidence="1">
    <location>
        <begin position="82"/>
        <end position="103"/>
    </location>
</feature>
<dbReference type="Gene3D" id="3.40.30.10">
    <property type="entry name" value="Glutaredoxin"/>
    <property type="match status" value="1"/>
</dbReference>
<protein>
    <recommendedName>
        <fullName evidence="2">Glutaredoxin domain-containing protein</fullName>
    </recommendedName>
</protein>
<dbReference type="InterPro" id="IPR036249">
    <property type="entry name" value="Thioredoxin-like_sf"/>
</dbReference>
<feature type="compositionally biased region" description="Polar residues" evidence="1">
    <location>
        <begin position="82"/>
        <end position="96"/>
    </location>
</feature>
<dbReference type="Pfam" id="PF00462">
    <property type="entry name" value="Glutaredoxin"/>
    <property type="match status" value="1"/>
</dbReference>
<dbReference type="InterPro" id="IPR002109">
    <property type="entry name" value="Glutaredoxin"/>
</dbReference>
<accession>A0A5E8CMF2</accession>
<feature type="domain" description="Glutaredoxin" evidence="2">
    <location>
        <begin position="5"/>
        <end position="49"/>
    </location>
</feature>
<sequence>MPNILFFSNQCNYCSAFIALLKKENISDIFNFINVDENPELPDYIKKVPTIMVDNVTKPLVGKAAFNWVQMQTDINNQTNNIKSRTADTFQATTNKGPGGFTEKEMTGISDSFSFVAADQDKDMKKSYNFVEEKEEEIFIAPEEILTHKNQTKHLDNMMEQRKIQDREFIEDDECDDLVDIAYNNVAYNTKPNNKGIMTNQNFTRQPKKDNPKSVKKINSGIAGYNFMQFN</sequence>
<evidence type="ECO:0000313" key="3">
    <source>
        <dbReference type="EMBL" id="VVU95220.1"/>
    </source>
</evidence>